<keyword evidence="3" id="KW-1185">Reference proteome</keyword>
<accession>A0A1T5CXC6</accession>
<gene>
    <name evidence="2" type="ORF">SAMN05660841_01609</name>
</gene>
<feature type="compositionally biased region" description="Basic and acidic residues" evidence="1">
    <location>
        <begin position="203"/>
        <end position="212"/>
    </location>
</feature>
<evidence type="ECO:0000313" key="3">
    <source>
        <dbReference type="Proteomes" id="UP000190150"/>
    </source>
</evidence>
<dbReference type="STRING" id="1513896.SAMN05660841_01609"/>
<dbReference type="AlphaFoldDB" id="A0A1T5CXC6"/>
<evidence type="ECO:0000313" key="2">
    <source>
        <dbReference type="EMBL" id="SKB63860.1"/>
    </source>
</evidence>
<reference evidence="3" key="1">
    <citation type="submission" date="2017-02" db="EMBL/GenBank/DDBJ databases">
        <authorList>
            <person name="Varghese N."/>
            <person name="Submissions S."/>
        </authorList>
    </citation>
    <scope>NUCLEOTIDE SEQUENCE [LARGE SCALE GENOMIC DNA]</scope>
    <source>
        <strain evidence="3">DSM 24091</strain>
    </source>
</reference>
<dbReference type="OrthoDB" id="712387at2"/>
<dbReference type="RefSeq" id="WP_139375238.1">
    <property type="nucleotide sequence ID" value="NZ_FUZF01000005.1"/>
</dbReference>
<dbReference type="Proteomes" id="UP000190150">
    <property type="component" value="Unassembled WGS sequence"/>
</dbReference>
<feature type="region of interest" description="Disordered" evidence="1">
    <location>
        <begin position="190"/>
        <end position="212"/>
    </location>
</feature>
<evidence type="ECO:0000256" key="1">
    <source>
        <dbReference type="SAM" id="MobiDB-lite"/>
    </source>
</evidence>
<sequence length="212" mass="23138">MKINKKLGLMTFLIALYSLTIGQTADIHIGKLELNKKEKKVFNDRDSSAVIHIDTLIMKDRSSLQFYGKKDVKLVVKHAEIGDRAFISGQAGKNNASNFDIDINFKKLGSLYVIARGQDANNGMRTDPNGDAGIVNLVYDPTGVVPQTTDKKQKNYLFVDITPGGLHVTPSSEITNIYSRIATSAPGLRGLPQGQIYSGSPGKEGKVTIRSK</sequence>
<organism evidence="2 3">
    <name type="scientific">Sphingobacterium nematocida</name>
    <dbReference type="NCBI Taxonomy" id="1513896"/>
    <lineage>
        <taxon>Bacteria</taxon>
        <taxon>Pseudomonadati</taxon>
        <taxon>Bacteroidota</taxon>
        <taxon>Sphingobacteriia</taxon>
        <taxon>Sphingobacteriales</taxon>
        <taxon>Sphingobacteriaceae</taxon>
        <taxon>Sphingobacterium</taxon>
    </lineage>
</organism>
<dbReference type="EMBL" id="FUZF01000005">
    <property type="protein sequence ID" value="SKB63860.1"/>
    <property type="molecule type" value="Genomic_DNA"/>
</dbReference>
<name>A0A1T5CXC6_9SPHI</name>
<proteinExistence type="predicted"/>
<protein>
    <submittedName>
        <fullName evidence="2">Uncharacterized protein</fullName>
    </submittedName>
</protein>